<evidence type="ECO:0000256" key="10">
    <source>
        <dbReference type="ARBA" id="ARBA00022695"/>
    </source>
</evidence>
<evidence type="ECO:0000256" key="1">
    <source>
        <dbReference type="ARBA" id="ARBA00001698"/>
    </source>
</evidence>
<keyword evidence="15" id="KW-1208">Phospholipid metabolism</keyword>
<dbReference type="PANTHER" id="PTHR13773">
    <property type="entry name" value="PHOSPHATIDATE CYTIDYLYLTRANSFERASE"/>
    <property type="match status" value="1"/>
</dbReference>
<evidence type="ECO:0000256" key="11">
    <source>
        <dbReference type="ARBA" id="ARBA00022989"/>
    </source>
</evidence>
<name>A0AAF3FHQ6_9BILA</name>
<feature type="transmembrane region" description="Helical" evidence="20">
    <location>
        <begin position="131"/>
        <end position="153"/>
    </location>
</feature>
<evidence type="ECO:0000256" key="4">
    <source>
        <dbReference type="ARBA" id="ARBA00005189"/>
    </source>
</evidence>
<comment type="similarity">
    <text evidence="5">Belongs to the CDS family.</text>
</comment>
<evidence type="ECO:0000256" key="5">
    <source>
        <dbReference type="ARBA" id="ARBA00010185"/>
    </source>
</evidence>
<keyword evidence="11 20" id="KW-1133">Transmembrane helix</keyword>
<evidence type="ECO:0000256" key="9">
    <source>
        <dbReference type="ARBA" id="ARBA00022692"/>
    </source>
</evidence>
<keyword evidence="8" id="KW-0808">Transferase</keyword>
<reference evidence="23" key="1">
    <citation type="submission" date="2024-02" db="UniProtKB">
        <authorList>
            <consortium name="WormBaseParasite"/>
        </authorList>
    </citation>
    <scope>IDENTIFICATION</scope>
</reference>
<keyword evidence="13 20" id="KW-0472">Membrane</keyword>
<dbReference type="SMART" id="SM00443">
    <property type="entry name" value="G_patch"/>
    <property type="match status" value="1"/>
</dbReference>
<dbReference type="GO" id="GO:0004605">
    <property type="term" value="F:phosphatidate cytidylyltransferase activity"/>
    <property type="evidence" value="ECO:0007669"/>
    <property type="project" value="UniProtKB-EC"/>
</dbReference>
<evidence type="ECO:0000313" key="22">
    <source>
        <dbReference type="Proteomes" id="UP000887575"/>
    </source>
</evidence>
<feature type="domain" description="G-patch" evidence="21">
    <location>
        <begin position="339"/>
        <end position="385"/>
    </location>
</feature>
<feature type="region of interest" description="Disordered" evidence="19">
    <location>
        <begin position="506"/>
        <end position="527"/>
    </location>
</feature>
<evidence type="ECO:0000256" key="12">
    <source>
        <dbReference type="ARBA" id="ARBA00023098"/>
    </source>
</evidence>
<dbReference type="WBParaSite" id="MBELARI_LOCUS6612">
    <property type="protein sequence ID" value="MBELARI_LOCUS6612"/>
    <property type="gene ID" value="MBELARI_LOCUS6612"/>
</dbReference>
<feature type="transmembrane region" description="Helical" evidence="20">
    <location>
        <begin position="82"/>
        <end position="100"/>
    </location>
</feature>
<feature type="transmembrane region" description="Helical" evidence="20">
    <location>
        <begin position="107"/>
        <end position="125"/>
    </location>
</feature>
<evidence type="ECO:0000313" key="23">
    <source>
        <dbReference type="WBParaSite" id="MBELARI_LOCUS6612"/>
    </source>
</evidence>
<dbReference type="Pfam" id="PF01585">
    <property type="entry name" value="G-patch"/>
    <property type="match status" value="1"/>
</dbReference>
<dbReference type="InterPro" id="IPR016720">
    <property type="entry name" value="PC_Trfase_euk"/>
</dbReference>
<dbReference type="InterPro" id="IPR000467">
    <property type="entry name" value="G_patch_dom"/>
</dbReference>
<dbReference type="GO" id="GO:0003676">
    <property type="term" value="F:nucleic acid binding"/>
    <property type="evidence" value="ECO:0007669"/>
    <property type="project" value="InterPro"/>
</dbReference>
<dbReference type="GO" id="GO:0008654">
    <property type="term" value="P:phospholipid biosynthetic process"/>
    <property type="evidence" value="ECO:0007669"/>
    <property type="project" value="UniProtKB-KW"/>
</dbReference>
<evidence type="ECO:0000256" key="6">
    <source>
        <dbReference type="ARBA" id="ARBA00012487"/>
    </source>
</evidence>
<comment type="pathway">
    <text evidence="3">Phospholipid metabolism; CDP-diacylglycerol biosynthesis; CDP-diacylglycerol from sn-glycerol 3-phosphate: step 3/3.</text>
</comment>
<keyword evidence="22" id="KW-1185">Reference proteome</keyword>
<evidence type="ECO:0000256" key="14">
    <source>
        <dbReference type="ARBA" id="ARBA00023209"/>
    </source>
</evidence>
<keyword evidence="12" id="KW-0443">Lipid metabolism</keyword>
<organism evidence="22 23">
    <name type="scientific">Mesorhabditis belari</name>
    <dbReference type="NCBI Taxonomy" id="2138241"/>
    <lineage>
        <taxon>Eukaryota</taxon>
        <taxon>Metazoa</taxon>
        <taxon>Ecdysozoa</taxon>
        <taxon>Nematoda</taxon>
        <taxon>Chromadorea</taxon>
        <taxon>Rhabditida</taxon>
        <taxon>Rhabditina</taxon>
        <taxon>Rhabditomorpha</taxon>
        <taxon>Rhabditoidea</taxon>
        <taxon>Rhabditidae</taxon>
        <taxon>Mesorhabditinae</taxon>
        <taxon>Mesorhabditis</taxon>
    </lineage>
</organism>
<dbReference type="AlphaFoldDB" id="A0AAF3FHQ6"/>
<comment type="subcellular location">
    <subcellularLocation>
        <location evidence="2">Membrane</location>
        <topology evidence="2">Multi-pass membrane protein</topology>
    </subcellularLocation>
</comment>
<sequence length="527" mass="59733">MSTPSEGTEIRQRSLADELNIKSKKQTNADLRATSDESDLDQFFKDEDGIGERTKMLPQGSDHMGSLIDPLLQHLDPRWRNWVVRGVFTIVMISLFTLIVSRGPTWLMFLVLAYYYGEIISYTFWLCQPCLLGHMFLVPVALVICCDVMSYMFGFFWGKTPLIKLSPKKTWEGFIGGAISTIIFGLLLSYAMLHSPFMVCPVGEYTEESSNCTIPPPFQLYEAELPRPLPWLMRLLRGVQVDSLILASNDDLWEVARIVDIDRKHSEMAVKILQTGKDVRVLFSQAVPLHPSEVNTVSSDESHAIEPPSGDFDGSNQYTELKAQKYGNVSVGELGDWHGGGFGLKLMQKMGYKLGEGLGKKNDGIVHAIQAAVLPKHKSLDYVMENKKKIRKIDGKTAMKERISKQQQNVSGIEADIFAFINRQFETLRNEEKDDGKIMAKERQQLSEASEKSLVATVFDNEKKIKELRSKRAKLEQGLIRNKGDKKTSERLQTALDQVCREIQKAEGQQTRVQSERDARQRKKDLF</sequence>
<feature type="compositionally biased region" description="Basic and acidic residues" evidence="19">
    <location>
        <begin position="514"/>
        <end position="527"/>
    </location>
</feature>
<evidence type="ECO:0000256" key="3">
    <source>
        <dbReference type="ARBA" id="ARBA00005119"/>
    </source>
</evidence>
<feature type="region of interest" description="Disordered" evidence="19">
    <location>
        <begin position="294"/>
        <end position="313"/>
    </location>
</feature>
<evidence type="ECO:0000256" key="2">
    <source>
        <dbReference type="ARBA" id="ARBA00004141"/>
    </source>
</evidence>
<comment type="catalytic activity">
    <reaction evidence="1">
        <text>a 1,2-diacyl-sn-glycero-3-phosphate + CTP + H(+) = a CDP-1,2-diacyl-sn-glycerol + diphosphate</text>
        <dbReference type="Rhea" id="RHEA:16229"/>
        <dbReference type="ChEBI" id="CHEBI:15378"/>
        <dbReference type="ChEBI" id="CHEBI:33019"/>
        <dbReference type="ChEBI" id="CHEBI:37563"/>
        <dbReference type="ChEBI" id="CHEBI:58332"/>
        <dbReference type="ChEBI" id="CHEBI:58608"/>
        <dbReference type="EC" id="2.7.7.41"/>
    </reaction>
</comment>
<accession>A0AAF3FHQ6</accession>
<evidence type="ECO:0000256" key="17">
    <source>
        <dbReference type="ARBA" id="ARBA00032396"/>
    </source>
</evidence>
<evidence type="ECO:0000256" key="20">
    <source>
        <dbReference type="SAM" id="Phobius"/>
    </source>
</evidence>
<protein>
    <recommendedName>
        <fullName evidence="6">phosphatidate cytidylyltransferase</fullName>
        <ecNumber evidence="6">2.7.7.41</ecNumber>
    </recommendedName>
    <alternativeName>
        <fullName evidence="16">CDP-diacylglycerol synthase</fullName>
    </alternativeName>
    <alternativeName>
        <fullName evidence="17">CDP-diglyceride pyrophosphorylase</fullName>
    </alternativeName>
    <alternativeName>
        <fullName evidence="18">CDP-diglyceride synthase</fullName>
    </alternativeName>
</protein>
<evidence type="ECO:0000256" key="7">
    <source>
        <dbReference type="ARBA" id="ARBA00022516"/>
    </source>
</evidence>
<keyword evidence="9 20" id="KW-0812">Transmembrane</keyword>
<evidence type="ECO:0000256" key="18">
    <source>
        <dbReference type="ARBA" id="ARBA00033406"/>
    </source>
</evidence>
<evidence type="ECO:0000256" key="13">
    <source>
        <dbReference type="ARBA" id="ARBA00023136"/>
    </source>
</evidence>
<keyword evidence="7" id="KW-0444">Lipid biosynthesis</keyword>
<dbReference type="Proteomes" id="UP000887575">
    <property type="component" value="Unassembled WGS sequence"/>
</dbReference>
<proteinExistence type="inferred from homology"/>
<evidence type="ECO:0000259" key="21">
    <source>
        <dbReference type="PROSITE" id="PS50174"/>
    </source>
</evidence>
<dbReference type="GO" id="GO:0005789">
    <property type="term" value="C:endoplasmic reticulum membrane"/>
    <property type="evidence" value="ECO:0007669"/>
    <property type="project" value="TreeGrafter"/>
</dbReference>
<keyword evidence="10" id="KW-0548">Nucleotidyltransferase</keyword>
<keyword evidence="14" id="KW-0594">Phospholipid biosynthesis</keyword>
<comment type="pathway">
    <text evidence="4">Lipid metabolism.</text>
</comment>
<evidence type="ECO:0000256" key="8">
    <source>
        <dbReference type="ARBA" id="ARBA00022679"/>
    </source>
</evidence>
<dbReference type="PROSITE" id="PS50174">
    <property type="entry name" value="G_PATCH"/>
    <property type="match status" value="1"/>
</dbReference>
<dbReference type="Pfam" id="PF01148">
    <property type="entry name" value="CTP_transf_1"/>
    <property type="match status" value="1"/>
</dbReference>
<evidence type="ECO:0000256" key="16">
    <source>
        <dbReference type="ARBA" id="ARBA00029893"/>
    </source>
</evidence>
<feature type="transmembrane region" description="Helical" evidence="20">
    <location>
        <begin position="174"/>
        <end position="193"/>
    </location>
</feature>
<dbReference type="PANTHER" id="PTHR13773:SF8">
    <property type="entry name" value="PHOSPHATIDATE CYTIDYLYLTRANSFERASE, PHOTORECEPTOR-SPECIFIC"/>
    <property type="match status" value="1"/>
</dbReference>
<evidence type="ECO:0000256" key="19">
    <source>
        <dbReference type="SAM" id="MobiDB-lite"/>
    </source>
</evidence>
<dbReference type="EC" id="2.7.7.41" evidence="6"/>
<evidence type="ECO:0000256" key="15">
    <source>
        <dbReference type="ARBA" id="ARBA00023264"/>
    </source>
</evidence>